<dbReference type="EMBL" id="AEIU01000097">
    <property type="protein sequence ID" value="EFP95252.1"/>
    <property type="molecule type" value="Genomic_DNA"/>
</dbReference>
<accession>E3BNU5</accession>
<evidence type="ECO:0000313" key="2">
    <source>
        <dbReference type="Proteomes" id="UP000002943"/>
    </source>
</evidence>
<dbReference type="AlphaFoldDB" id="E3BNU5"/>
<evidence type="ECO:0000313" key="1">
    <source>
        <dbReference type="EMBL" id="EFP95252.1"/>
    </source>
</evidence>
<gene>
    <name evidence="1" type="ORF">VIBC2010_15597</name>
</gene>
<protein>
    <submittedName>
        <fullName evidence="1">Uncharacterized protein</fullName>
    </submittedName>
</protein>
<keyword evidence="2" id="KW-1185">Reference proteome</keyword>
<name>E3BNU5_9VIBR</name>
<comment type="caution">
    <text evidence="1">The sequence shown here is derived from an EMBL/GenBank/DDBJ whole genome shotgun (WGS) entry which is preliminary data.</text>
</comment>
<organism evidence="1 2">
    <name type="scientific">Vibrio caribbeanicus ATCC BAA-2122</name>
    <dbReference type="NCBI Taxonomy" id="796620"/>
    <lineage>
        <taxon>Bacteria</taxon>
        <taxon>Pseudomonadati</taxon>
        <taxon>Pseudomonadota</taxon>
        <taxon>Gammaproteobacteria</taxon>
        <taxon>Vibrionales</taxon>
        <taxon>Vibrionaceae</taxon>
        <taxon>Vibrio</taxon>
    </lineage>
</organism>
<proteinExistence type="predicted"/>
<sequence length="106" mass="12329">MQIRAGKSRFEVNFIQSSSLTCMQDNVIKTHLLMTCYKLRNLYKILNASNDKKVLFLSTNKLNKGNPTEIPRKKIDMGCLRVVIFLDTCDIPPRFIVMKFKIIWST</sequence>
<reference evidence="1 2" key="1">
    <citation type="journal article" date="2012" name="Int. J. Syst. Evol. Microbiol.">
        <title>Vibrio caribbeanicus sp. nov., isolated from the marine sponge Scleritoderma cyanea.</title>
        <authorList>
            <person name="Hoffmann M."/>
            <person name="Monday S.R."/>
            <person name="Allard M.W."/>
            <person name="Strain E.A."/>
            <person name="Whittaker P."/>
            <person name="Naum M."/>
            <person name="McCarthy P.J."/>
            <person name="Lopez J.V."/>
            <person name="Fischer M."/>
            <person name="Brown E.W."/>
        </authorList>
    </citation>
    <scope>NUCLEOTIDE SEQUENCE [LARGE SCALE GENOMIC DNA]</scope>
    <source>
        <strain evidence="1 2">ATCC BAA-2122</strain>
    </source>
</reference>
<dbReference type="Proteomes" id="UP000002943">
    <property type="component" value="Unassembled WGS sequence"/>
</dbReference>
<dbReference type="STRING" id="796620.VIBC2010_15597"/>